<proteinExistence type="predicted"/>
<reference evidence="3" key="1">
    <citation type="submission" date="2016-08" db="EMBL/GenBank/DDBJ databases">
        <authorList>
            <person name="Varghese N."/>
            <person name="Submissions Spin"/>
        </authorList>
    </citation>
    <scope>NUCLEOTIDE SEQUENCE [LARGE SCALE GENOMIC DNA]</scope>
    <source>
        <strain evidence="3">SGD-1123</strain>
    </source>
</reference>
<keyword evidence="3" id="KW-1185">Reference proteome</keyword>
<dbReference type="Proteomes" id="UP000181997">
    <property type="component" value="Unassembled WGS sequence"/>
</dbReference>
<dbReference type="InterPro" id="IPR025622">
    <property type="entry name" value="YqzE"/>
</dbReference>
<keyword evidence="1" id="KW-0472">Membrane</keyword>
<keyword evidence="1" id="KW-1133">Transmembrane helix</keyword>
<dbReference type="Pfam" id="PF14038">
    <property type="entry name" value="YqzE"/>
    <property type="match status" value="1"/>
</dbReference>
<name>A0A0V8HLY6_9BACI</name>
<feature type="transmembrane region" description="Helical" evidence="1">
    <location>
        <begin position="39"/>
        <end position="55"/>
    </location>
</feature>
<evidence type="ECO:0000256" key="1">
    <source>
        <dbReference type="SAM" id="Phobius"/>
    </source>
</evidence>
<organism evidence="2 3">
    <name type="scientific">[Bacillus] enclensis</name>
    <dbReference type="NCBI Taxonomy" id="1402860"/>
    <lineage>
        <taxon>Bacteria</taxon>
        <taxon>Bacillati</taxon>
        <taxon>Bacillota</taxon>
        <taxon>Bacilli</taxon>
        <taxon>Bacillales</taxon>
        <taxon>Bacillaceae</taxon>
        <taxon>Rossellomorea</taxon>
    </lineage>
</organism>
<dbReference type="AlphaFoldDB" id="A0A0V8HLY6"/>
<dbReference type="EMBL" id="FMAU01000001">
    <property type="protein sequence ID" value="SCB87099.1"/>
    <property type="molecule type" value="Genomic_DNA"/>
</dbReference>
<dbReference type="OrthoDB" id="2691835at2"/>
<protein>
    <submittedName>
        <fullName evidence="2">YqzE-like protein</fullName>
    </submittedName>
</protein>
<dbReference type="RefSeq" id="WP_032087732.1">
    <property type="nucleotide sequence ID" value="NZ_FMAU01000001.1"/>
</dbReference>
<sequence>MSVNDYVKFITQTFVQHYEKSPHERKTLKHQRKNERPPFLFRWFGVLPYAFLVLFKKNKK</sequence>
<accession>A0A0V8HLY6</accession>
<evidence type="ECO:0000313" key="3">
    <source>
        <dbReference type="Proteomes" id="UP000181997"/>
    </source>
</evidence>
<evidence type="ECO:0000313" key="2">
    <source>
        <dbReference type="EMBL" id="SCB87099.1"/>
    </source>
</evidence>
<gene>
    <name evidence="2" type="ORF">GA0061094_1060</name>
</gene>
<keyword evidence="1" id="KW-0812">Transmembrane</keyword>